<dbReference type="EC" id="2.5.1.78" evidence="3 7"/>
<dbReference type="Pfam" id="PF00885">
    <property type="entry name" value="DMRL_synthase"/>
    <property type="match status" value="1"/>
</dbReference>
<keyword evidence="4 7" id="KW-0686">Riboflavin biosynthesis</keyword>
<accession>A0A7J5B110</accession>
<evidence type="ECO:0000256" key="7">
    <source>
        <dbReference type="HAMAP-Rule" id="MF_00178"/>
    </source>
</evidence>
<dbReference type="OrthoDB" id="9809709at2"/>
<comment type="caution">
    <text evidence="8">The sequence shown here is derived from an EMBL/GenBank/DDBJ whole genome shotgun (WGS) entry which is preliminary data.</text>
</comment>
<feature type="binding site" evidence="7">
    <location>
        <begin position="57"/>
        <end position="59"/>
    </location>
    <ligand>
        <name>5-amino-6-(D-ribitylamino)uracil</name>
        <dbReference type="ChEBI" id="CHEBI:15934"/>
    </ligand>
</feature>
<comment type="function">
    <text evidence="7">Catalyzes the formation of 6,7-dimethyl-8-ribityllumazine by condensation of 5-amino-6-(D-ribitylamino)uracil with 3,4-dihydroxy-2-butanone 4-phosphate. This is the penultimate step in the biosynthesis of riboflavin.</text>
</comment>
<dbReference type="GO" id="GO:0009231">
    <property type="term" value="P:riboflavin biosynthetic process"/>
    <property type="evidence" value="ECO:0007669"/>
    <property type="project" value="UniProtKB-UniRule"/>
</dbReference>
<organism evidence="8 9">
    <name type="scientific">Pseudoclavibacter terrae</name>
    <dbReference type="NCBI Taxonomy" id="1530195"/>
    <lineage>
        <taxon>Bacteria</taxon>
        <taxon>Bacillati</taxon>
        <taxon>Actinomycetota</taxon>
        <taxon>Actinomycetes</taxon>
        <taxon>Micrococcales</taxon>
        <taxon>Microbacteriaceae</taxon>
        <taxon>Pseudoclavibacter</taxon>
    </lineage>
</organism>
<evidence type="ECO:0000256" key="4">
    <source>
        <dbReference type="ARBA" id="ARBA00022619"/>
    </source>
</evidence>
<dbReference type="EMBL" id="WBJX01000004">
    <property type="protein sequence ID" value="KAB1637155.1"/>
    <property type="molecule type" value="Genomic_DNA"/>
</dbReference>
<comment type="similarity">
    <text evidence="2 7">Belongs to the DMRL synthase family.</text>
</comment>
<evidence type="ECO:0000256" key="2">
    <source>
        <dbReference type="ARBA" id="ARBA00007424"/>
    </source>
</evidence>
<dbReference type="GO" id="GO:0009349">
    <property type="term" value="C:riboflavin synthase complex"/>
    <property type="evidence" value="ECO:0007669"/>
    <property type="project" value="UniProtKB-UniRule"/>
</dbReference>
<dbReference type="GO" id="GO:0000906">
    <property type="term" value="F:6,7-dimethyl-8-ribityllumazine synthase activity"/>
    <property type="evidence" value="ECO:0007669"/>
    <property type="project" value="UniProtKB-UniRule"/>
</dbReference>
<dbReference type="PANTHER" id="PTHR21058">
    <property type="entry name" value="6,7-DIMETHYL-8-RIBITYLLUMAZINE SYNTHASE DMRL SYNTHASE LUMAZINE SYNTHASE"/>
    <property type="match status" value="1"/>
</dbReference>
<keyword evidence="9" id="KW-1185">Reference proteome</keyword>
<feature type="binding site" evidence="7">
    <location>
        <position position="25"/>
    </location>
    <ligand>
        <name>5-amino-6-(D-ribitylamino)uracil</name>
        <dbReference type="ChEBI" id="CHEBI:15934"/>
    </ligand>
</feature>
<feature type="active site" description="Proton donor" evidence="7">
    <location>
        <position position="88"/>
    </location>
</feature>
<feature type="binding site" evidence="7">
    <location>
        <position position="113"/>
    </location>
    <ligand>
        <name>5-amino-6-(D-ribitylamino)uracil</name>
        <dbReference type="ChEBI" id="CHEBI:15934"/>
    </ligand>
</feature>
<dbReference type="InterPro" id="IPR002180">
    <property type="entry name" value="LS/RS"/>
</dbReference>
<dbReference type="InterPro" id="IPR036467">
    <property type="entry name" value="LS/RS_sf"/>
</dbReference>
<evidence type="ECO:0000256" key="1">
    <source>
        <dbReference type="ARBA" id="ARBA00004917"/>
    </source>
</evidence>
<keyword evidence="5 7" id="KW-0808">Transferase</keyword>
<dbReference type="UniPathway" id="UPA00275">
    <property type="reaction ID" value="UER00404"/>
</dbReference>
<comment type="pathway">
    <text evidence="1 7">Cofactor biosynthesis; riboflavin biosynthesis; riboflavin from 2-hydroxy-3-oxobutyl phosphate and 5-amino-6-(D-ribitylamino)uracil: step 1/2.</text>
</comment>
<dbReference type="CDD" id="cd09209">
    <property type="entry name" value="Lumazine_synthase-I"/>
    <property type="match status" value="1"/>
</dbReference>
<dbReference type="NCBIfam" id="TIGR00114">
    <property type="entry name" value="lumazine-synth"/>
    <property type="match status" value="1"/>
</dbReference>
<proteinExistence type="inferred from homology"/>
<feature type="binding site" evidence="7">
    <location>
        <begin position="80"/>
        <end position="82"/>
    </location>
    <ligand>
        <name>5-amino-6-(D-ribitylamino)uracil</name>
        <dbReference type="ChEBI" id="CHEBI:15934"/>
    </ligand>
</feature>
<dbReference type="RefSeq" id="WP_151424186.1">
    <property type="nucleotide sequence ID" value="NZ_WBJX01000004.1"/>
</dbReference>
<name>A0A7J5B110_9MICO</name>
<evidence type="ECO:0000313" key="9">
    <source>
        <dbReference type="Proteomes" id="UP000490386"/>
    </source>
</evidence>
<evidence type="ECO:0000256" key="3">
    <source>
        <dbReference type="ARBA" id="ARBA00012664"/>
    </source>
</evidence>
<feature type="binding site" evidence="7">
    <location>
        <begin position="85"/>
        <end position="86"/>
    </location>
    <ligand>
        <name>(2S)-2-hydroxy-3-oxobutyl phosphate</name>
        <dbReference type="ChEBI" id="CHEBI:58830"/>
    </ligand>
</feature>
<dbReference type="GO" id="GO:0005829">
    <property type="term" value="C:cytosol"/>
    <property type="evidence" value="ECO:0007669"/>
    <property type="project" value="TreeGrafter"/>
</dbReference>
<protein>
    <recommendedName>
        <fullName evidence="3 7">6,7-dimethyl-8-ribityllumazine synthase</fullName>
        <shortName evidence="7">DMRL synthase</shortName>
        <shortName evidence="7">LS</shortName>
        <shortName evidence="7">Lumazine synthase</shortName>
        <ecNumber evidence="3 7">2.5.1.78</ecNumber>
    </recommendedName>
</protein>
<dbReference type="Proteomes" id="UP000490386">
    <property type="component" value="Unassembled WGS sequence"/>
</dbReference>
<dbReference type="SUPFAM" id="SSF52121">
    <property type="entry name" value="Lumazine synthase"/>
    <property type="match status" value="1"/>
</dbReference>
<dbReference type="InterPro" id="IPR034964">
    <property type="entry name" value="LS"/>
</dbReference>
<reference evidence="8 9" key="1">
    <citation type="submission" date="2019-09" db="EMBL/GenBank/DDBJ databases">
        <title>Phylogeny of genus Pseudoclavibacter and closely related genus.</title>
        <authorList>
            <person name="Li Y."/>
        </authorList>
    </citation>
    <scope>NUCLEOTIDE SEQUENCE [LARGE SCALE GENOMIC DNA]</scope>
    <source>
        <strain evidence="8 9">THG-MD12</strain>
    </source>
</reference>
<evidence type="ECO:0000256" key="6">
    <source>
        <dbReference type="ARBA" id="ARBA00048785"/>
    </source>
</evidence>
<dbReference type="Gene3D" id="3.40.50.960">
    <property type="entry name" value="Lumazine/riboflavin synthase"/>
    <property type="match status" value="1"/>
</dbReference>
<evidence type="ECO:0000256" key="5">
    <source>
        <dbReference type="ARBA" id="ARBA00022679"/>
    </source>
</evidence>
<sequence>MSGQGAPAVQADGTGMRVVIVAARWHDTAMAALLDGAQRALAASGVTDVRVVRVPGSFELPVAASRVAASGPDAIVALGVVIRGGTPHFEYVCSAATAGLTDVAVRTGIPVGFGVLTCDDEEQVQARIGLPGSFEDKGADAALAAIATATALRDFPAASVPVPSAAAGE</sequence>
<dbReference type="AlphaFoldDB" id="A0A7J5B110"/>
<evidence type="ECO:0000313" key="8">
    <source>
        <dbReference type="EMBL" id="KAB1637155.1"/>
    </source>
</evidence>
<dbReference type="HAMAP" id="MF_00178">
    <property type="entry name" value="Lumazine_synth"/>
    <property type="match status" value="1"/>
</dbReference>
<gene>
    <name evidence="7" type="primary">ribH</name>
    <name evidence="8" type="ORF">F8O03_12775</name>
</gene>
<comment type="catalytic activity">
    <reaction evidence="6 7">
        <text>(2S)-2-hydroxy-3-oxobutyl phosphate + 5-amino-6-(D-ribitylamino)uracil = 6,7-dimethyl-8-(1-D-ribityl)lumazine + phosphate + 2 H2O + H(+)</text>
        <dbReference type="Rhea" id="RHEA:26152"/>
        <dbReference type="ChEBI" id="CHEBI:15377"/>
        <dbReference type="ChEBI" id="CHEBI:15378"/>
        <dbReference type="ChEBI" id="CHEBI:15934"/>
        <dbReference type="ChEBI" id="CHEBI:43474"/>
        <dbReference type="ChEBI" id="CHEBI:58201"/>
        <dbReference type="ChEBI" id="CHEBI:58830"/>
        <dbReference type="EC" id="2.5.1.78"/>
    </reaction>
</comment>
<dbReference type="PANTHER" id="PTHR21058:SF0">
    <property type="entry name" value="6,7-DIMETHYL-8-RIBITYLLUMAZINE SYNTHASE"/>
    <property type="match status" value="1"/>
</dbReference>
<feature type="binding site" evidence="7">
    <location>
        <position position="127"/>
    </location>
    <ligand>
        <name>(2S)-2-hydroxy-3-oxobutyl phosphate</name>
        <dbReference type="ChEBI" id="CHEBI:58830"/>
    </ligand>
</feature>